<dbReference type="EMBL" id="MFTI01000021">
    <property type="protein sequence ID" value="OGI59926.1"/>
    <property type="molecule type" value="Genomic_DNA"/>
</dbReference>
<name>A0A1F6URG3_9BACT</name>
<accession>A0A1F6URG3</accession>
<organism evidence="1 2">
    <name type="scientific">Candidatus Nomurabacteria bacterium RIFCSPHIGHO2_01_FULL_38_19</name>
    <dbReference type="NCBI Taxonomy" id="1801732"/>
    <lineage>
        <taxon>Bacteria</taxon>
        <taxon>Candidatus Nomuraibacteriota</taxon>
    </lineage>
</organism>
<proteinExistence type="predicted"/>
<dbReference type="AlphaFoldDB" id="A0A1F6URG3"/>
<dbReference type="Proteomes" id="UP000177869">
    <property type="component" value="Unassembled WGS sequence"/>
</dbReference>
<evidence type="ECO:0000313" key="1">
    <source>
        <dbReference type="EMBL" id="OGI59926.1"/>
    </source>
</evidence>
<comment type="caution">
    <text evidence="1">The sequence shown here is derived from an EMBL/GenBank/DDBJ whole genome shotgun (WGS) entry which is preliminary data.</text>
</comment>
<sequence length="178" mass="20811">MEKFEEELNGFMAKTFVMWYGKANAGKAKISMQTISLPKMNYEGLRTTDKSLYGQYTINPETAGMNHKEKELKIKILDMKEFVGKPRSEAAKAVVEKYGGLYHIPGLEYEKYLLENPDKIPAELKDWNWYYFIGSTFRDQDGDSNIPCGHWNGSRLARYADWLDIKWYRDDRVVLLEK</sequence>
<reference evidence="1 2" key="1">
    <citation type="journal article" date="2016" name="Nat. Commun.">
        <title>Thousands of microbial genomes shed light on interconnected biogeochemical processes in an aquifer system.</title>
        <authorList>
            <person name="Anantharaman K."/>
            <person name="Brown C.T."/>
            <person name="Hug L.A."/>
            <person name="Sharon I."/>
            <person name="Castelle C.J."/>
            <person name="Probst A.J."/>
            <person name="Thomas B.C."/>
            <person name="Singh A."/>
            <person name="Wilkins M.J."/>
            <person name="Karaoz U."/>
            <person name="Brodie E.L."/>
            <person name="Williams K.H."/>
            <person name="Hubbard S.S."/>
            <person name="Banfield J.F."/>
        </authorList>
    </citation>
    <scope>NUCLEOTIDE SEQUENCE [LARGE SCALE GENOMIC DNA]</scope>
</reference>
<protein>
    <submittedName>
        <fullName evidence="1">Uncharacterized protein</fullName>
    </submittedName>
</protein>
<gene>
    <name evidence="1" type="ORF">A2814_02545</name>
</gene>
<evidence type="ECO:0000313" key="2">
    <source>
        <dbReference type="Proteomes" id="UP000177869"/>
    </source>
</evidence>